<evidence type="ECO:0000256" key="2">
    <source>
        <dbReference type="SAM" id="Phobius"/>
    </source>
</evidence>
<dbReference type="RefSeq" id="WP_345217668.1">
    <property type="nucleotide sequence ID" value="NZ_BAAAXE010000001.1"/>
</dbReference>
<keyword evidence="2" id="KW-1133">Transmembrane helix</keyword>
<gene>
    <name evidence="4" type="ORF">ACFFTU_03190</name>
</gene>
<feature type="domain" description="DUF4349" evidence="3">
    <location>
        <begin position="87"/>
        <end position="299"/>
    </location>
</feature>
<accession>A0ABV5P701</accession>
<protein>
    <submittedName>
        <fullName evidence="4">DUF4349 domain-containing protein</fullName>
    </submittedName>
</protein>
<keyword evidence="2" id="KW-0812">Transmembrane</keyword>
<feature type="compositionally biased region" description="Basic and acidic residues" evidence="1">
    <location>
        <begin position="37"/>
        <end position="46"/>
    </location>
</feature>
<dbReference type="PROSITE" id="PS51257">
    <property type="entry name" value="PROKAR_LIPOPROTEIN"/>
    <property type="match status" value="1"/>
</dbReference>
<dbReference type="Pfam" id="PF14257">
    <property type="entry name" value="DUF4349"/>
    <property type="match status" value="1"/>
</dbReference>
<feature type="region of interest" description="Disordered" evidence="1">
    <location>
        <begin position="35"/>
        <end position="84"/>
    </location>
</feature>
<sequence length="327" mass="33768">MRAAVTTAGGRTRRTSMIGAAVVAAALALGGCGAGDEGGRSDHGNDKAAAPEAAAKQPGTGAGAGADAAKPGAPSAARPTAPAARAHVIRTAELHMEVKSTVRTLTEARATAETAGGYVGNESTERDDGDHIYSRIALRVPQDRFSETLAALEKKPGKILARKVDAKDVTGQVVDLASRIKSQRVSVARVQEFMDRATKLSNVVTLEAELSNRQAELESLLARQNTLADQTGMSTITLVLTETPPKKSAEEAEEDGPGFLDALGGGWDAFLTTVRWIAVVAGAVAPFAAALALLWLLWRKVLAPRVPRRAVGSGPSAPGEGGAPEEG</sequence>
<feature type="region of interest" description="Disordered" evidence="1">
    <location>
        <begin position="308"/>
        <end position="327"/>
    </location>
</feature>
<evidence type="ECO:0000259" key="3">
    <source>
        <dbReference type="Pfam" id="PF14257"/>
    </source>
</evidence>
<comment type="caution">
    <text evidence="4">The sequence shown here is derived from an EMBL/GenBank/DDBJ whole genome shotgun (WGS) entry which is preliminary data.</text>
</comment>
<evidence type="ECO:0000256" key="1">
    <source>
        <dbReference type="SAM" id="MobiDB-lite"/>
    </source>
</evidence>
<keyword evidence="2" id="KW-0472">Membrane</keyword>
<dbReference type="InterPro" id="IPR025645">
    <property type="entry name" value="DUF4349"/>
</dbReference>
<keyword evidence="5" id="KW-1185">Reference proteome</keyword>
<dbReference type="EMBL" id="JBHMCR010000002">
    <property type="protein sequence ID" value="MFB9518957.1"/>
    <property type="molecule type" value="Genomic_DNA"/>
</dbReference>
<feature type="transmembrane region" description="Helical" evidence="2">
    <location>
        <begin position="276"/>
        <end position="298"/>
    </location>
</feature>
<name>A0ABV5P701_STRCM</name>
<evidence type="ECO:0000313" key="5">
    <source>
        <dbReference type="Proteomes" id="UP001589718"/>
    </source>
</evidence>
<organism evidence="4 5">
    <name type="scientific">Streptomyces cremeus</name>
    <dbReference type="NCBI Taxonomy" id="66881"/>
    <lineage>
        <taxon>Bacteria</taxon>
        <taxon>Bacillati</taxon>
        <taxon>Actinomycetota</taxon>
        <taxon>Actinomycetes</taxon>
        <taxon>Kitasatosporales</taxon>
        <taxon>Streptomycetaceae</taxon>
        <taxon>Streptomyces</taxon>
    </lineage>
</organism>
<reference evidence="4 5" key="1">
    <citation type="submission" date="2024-09" db="EMBL/GenBank/DDBJ databases">
        <authorList>
            <person name="Sun Q."/>
            <person name="Mori K."/>
        </authorList>
    </citation>
    <scope>NUCLEOTIDE SEQUENCE [LARGE SCALE GENOMIC DNA]</scope>
    <source>
        <strain evidence="4 5">JCM 4362</strain>
    </source>
</reference>
<proteinExistence type="predicted"/>
<feature type="compositionally biased region" description="Low complexity" evidence="1">
    <location>
        <begin position="48"/>
        <end position="84"/>
    </location>
</feature>
<dbReference type="Proteomes" id="UP001589718">
    <property type="component" value="Unassembled WGS sequence"/>
</dbReference>
<evidence type="ECO:0000313" key="4">
    <source>
        <dbReference type="EMBL" id="MFB9518957.1"/>
    </source>
</evidence>